<evidence type="ECO:0000259" key="6">
    <source>
        <dbReference type="PROSITE" id="PS51782"/>
    </source>
</evidence>
<dbReference type="GeneID" id="54585885"/>
<reference evidence="7" key="1">
    <citation type="journal article" date="2020" name="Stud. Mycol.">
        <title>101 Dothideomycetes genomes: a test case for predicting lifestyles and emergence of pathogens.</title>
        <authorList>
            <person name="Haridas S."/>
            <person name="Albert R."/>
            <person name="Binder M."/>
            <person name="Bloem J."/>
            <person name="Labutti K."/>
            <person name="Salamov A."/>
            <person name="Andreopoulos B."/>
            <person name="Baker S."/>
            <person name="Barry K."/>
            <person name="Bills G."/>
            <person name="Bluhm B."/>
            <person name="Cannon C."/>
            <person name="Castanera R."/>
            <person name="Culley D."/>
            <person name="Daum C."/>
            <person name="Ezra D."/>
            <person name="Gonzalez J."/>
            <person name="Henrissat B."/>
            <person name="Kuo A."/>
            <person name="Liang C."/>
            <person name="Lipzen A."/>
            <person name="Lutzoni F."/>
            <person name="Magnuson J."/>
            <person name="Mondo S."/>
            <person name="Nolan M."/>
            <person name="Ohm R."/>
            <person name="Pangilinan J."/>
            <person name="Park H.-J."/>
            <person name="Ramirez L."/>
            <person name="Alfaro M."/>
            <person name="Sun H."/>
            <person name="Tritt A."/>
            <person name="Yoshinaga Y."/>
            <person name="Zwiers L.-H."/>
            <person name="Turgeon B."/>
            <person name="Goodwin S."/>
            <person name="Spatafora J."/>
            <person name="Crous P."/>
            <person name="Grigoriev I."/>
        </authorList>
    </citation>
    <scope>NUCLEOTIDE SEQUENCE</scope>
    <source>
        <strain evidence="7">CBS 122368</strain>
    </source>
</reference>
<protein>
    <submittedName>
        <fullName evidence="7">Carbohydrate-binding module family 50 protein</fullName>
    </submittedName>
</protein>
<evidence type="ECO:0000313" key="7">
    <source>
        <dbReference type="EMBL" id="KAF2256926.1"/>
    </source>
</evidence>
<dbReference type="RefSeq" id="XP_033691930.1">
    <property type="nucleotide sequence ID" value="XM_033832555.1"/>
</dbReference>
<keyword evidence="5" id="KW-0812">Transmembrane</keyword>
<keyword evidence="2" id="KW-0732">Signal</keyword>
<dbReference type="EMBL" id="ML987189">
    <property type="protein sequence ID" value="KAF2256926.1"/>
    <property type="molecule type" value="Genomic_DNA"/>
</dbReference>
<dbReference type="InterPro" id="IPR036779">
    <property type="entry name" value="LysM_dom_sf"/>
</dbReference>
<evidence type="ECO:0000313" key="8">
    <source>
        <dbReference type="Proteomes" id="UP000800094"/>
    </source>
</evidence>
<feature type="transmembrane region" description="Helical" evidence="5">
    <location>
        <begin position="21"/>
        <end position="39"/>
    </location>
</feature>
<dbReference type="Pfam" id="PF01476">
    <property type="entry name" value="LysM"/>
    <property type="match status" value="1"/>
</dbReference>
<dbReference type="PROSITE" id="PS51782">
    <property type="entry name" value="LYSM"/>
    <property type="match status" value="1"/>
</dbReference>
<dbReference type="SMART" id="SM00257">
    <property type="entry name" value="LysM"/>
    <property type="match status" value="1"/>
</dbReference>
<keyword evidence="1" id="KW-0147">Chitin-binding</keyword>
<dbReference type="InterPro" id="IPR052210">
    <property type="entry name" value="LysM1-like"/>
</dbReference>
<organism evidence="7 8">
    <name type="scientific">Trematosphaeria pertusa</name>
    <dbReference type="NCBI Taxonomy" id="390896"/>
    <lineage>
        <taxon>Eukaryota</taxon>
        <taxon>Fungi</taxon>
        <taxon>Dikarya</taxon>
        <taxon>Ascomycota</taxon>
        <taxon>Pezizomycotina</taxon>
        <taxon>Dothideomycetes</taxon>
        <taxon>Pleosporomycetidae</taxon>
        <taxon>Pleosporales</taxon>
        <taxon>Massarineae</taxon>
        <taxon>Trematosphaeriaceae</taxon>
        <taxon>Trematosphaeria</taxon>
    </lineage>
</organism>
<gene>
    <name evidence="7" type="ORF">BU26DRAFT_558360</name>
</gene>
<evidence type="ECO:0000256" key="5">
    <source>
        <dbReference type="SAM" id="Phobius"/>
    </source>
</evidence>
<evidence type="ECO:0000256" key="4">
    <source>
        <dbReference type="SAM" id="MobiDB-lite"/>
    </source>
</evidence>
<evidence type="ECO:0000256" key="2">
    <source>
        <dbReference type="ARBA" id="ARBA00022729"/>
    </source>
</evidence>
<keyword evidence="5" id="KW-0472">Membrane</keyword>
<evidence type="ECO:0000256" key="1">
    <source>
        <dbReference type="ARBA" id="ARBA00022669"/>
    </source>
</evidence>
<dbReference type="PANTHER" id="PTHR34997:SF2">
    <property type="entry name" value="LYSM DOMAIN-CONTAINING PROTEIN-RELATED"/>
    <property type="match status" value="1"/>
</dbReference>
<dbReference type="Proteomes" id="UP000800094">
    <property type="component" value="Unassembled WGS sequence"/>
</dbReference>
<proteinExistence type="predicted"/>
<sequence>MPRVEGKSVYFAIQPPREQSAHLLFVLSWLVYVRLQLAYSSTGNLFDRPTTQYLDIFPGMRTIVFAGVLGLAAAAVIRRWDDCPTGAPACCIWHLVVPGDTCASVAEQAGIPLEQFYGQNPSINHNNCPNLRAGCSYCVRMCGLLGPCPSLTPGCTESRAVVSGDTCEKLINAPGDWNKINHFFDLNLGVERPGCTNLKIGCKYCLAIPPQPSCPGGHLSEPVRSEQTCCELIGDPCDGAKLNKFYDLNRSVLWGCPNLQIGQRAAPFRNPEVRPNVPNPRAVQTPARQLADRKHAYFGYYEHLTYLGAELPRKHTENVPSSEAHTLSNPPSAQVDHMEPELESII</sequence>
<feature type="transmembrane region" description="Helical" evidence="5">
    <location>
        <begin position="59"/>
        <end position="77"/>
    </location>
</feature>
<keyword evidence="8" id="KW-1185">Reference proteome</keyword>
<evidence type="ECO:0000256" key="3">
    <source>
        <dbReference type="ARBA" id="ARBA00023026"/>
    </source>
</evidence>
<keyword evidence="5" id="KW-1133">Transmembrane helix</keyword>
<dbReference type="OrthoDB" id="5985073at2759"/>
<feature type="region of interest" description="Disordered" evidence="4">
    <location>
        <begin position="315"/>
        <end position="346"/>
    </location>
</feature>
<keyword evidence="3" id="KW-0843">Virulence</keyword>
<dbReference type="InterPro" id="IPR018392">
    <property type="entry name" value="LysM"/>
</dbReference>
<dbReference type="SUPFAM" id="SSF54106">
    <property type="entry name" value="LysM domain"/>
    <property type="match status" value="1"/>
</dbReference>
<dbReference type="AlphaFoldDB" id="A0A6A6J2S0"/>
<feature type="domain" description="LysM" evidence="6">
    <location>
        <begin position="92"/>
        <end position="139"/>
    </location>
</feature>
<feature type="compositionally biased region" description="Polar residues" evidence="4">
    <location>
        <begin position="318"/>
        <end position="332"/>
    </location>
</feature>
<dbReference type="PANTHER" id="PTHR34997">
    <property type="entry name" value="AM15"/>
    <property type="match status" value="1"/>
</dbReference>
<name>A0A6A6J2S0_9PLEO</name>
<dbReference type="Gene3D" id="3.10.350.10">
    <property type="entry name" value="LysM domain"/>
    <property type="match status" value="2"/>
</dbReference>
<accession>A0A6A6J2S0</accession>
<dbReference type="GO" id="GO:0008061">
    <property type="term" value="F:chitin binding"/>
    <property type="evidence" value="ECO:0007669"/>
    <property type="project" value="UniProtKB-KW"/>
</dbReference>